<keyword evidence="3" id="KW-0731">Sigma factor</keyword>
<evidence type="ECO:0000256" key="1">
    <source>
        <dbReference type="ARBA" id="ARBA00010641"/>
    </source>
</evidence>
<dbReference type="Gene3D" id="1.10.10.10">
    <property type="entry name" value="Winged helix-like DNA-binding domain superfamily/Winged helix DNA-binding domain"/>
    <property type="match status" value="1"/>
</dbReference>
<dbReference type="InterPro" id="IPR036388">
    <property type="entry name" value="WH-like_DNA-bd_sf"/>
</dbReference>
<dbReference type="Proteomes" id="UP000321436">
    <property type="component" value="Unassembled WGS sequence"/>
</dbReference>
<dbReference type="InterPro" id="IPR013324">
    <property type="entry name" value="RNA_pol_sigma_r3/r4-like"/>
</dbReference>
<evidence type="ECO:0008006" key="9">
    <source>
        <dbReference type="Google" id="ProtNLM"/>
    </source>
</evidence>
<dbReference type="Pfam" id="PF04542">
    <property type="entry name" value="Sigma70_r2"/>
    <property type="match status" value="1"/>
</dbReference>
<dbReference type="Pfam" id="PF08281">
    <property type="entry name" value="Sigma70_r4_2"/>
    <property type="match status" value="1"/>
</dbReference>
<keyword evidence="2" id="KW-0805">Transcription regulation</keyword>
<dbReference type="AlphaFoldDB" id="A0A512REP7"/>
<dbReference type="InterPro" id="IPR007627">
    <property type="entry name" value="RNA_pol_sigma70_r2"/>
</dbReference>
<dbReference type="Gene3D" id="1.10.1740.10">
    <property type="match status" value="1"/>
</dbReference>
<dbReference type="NCBIfam" id="TIGR02937">
    <property type="entry name" value="sigma70-ECF"/>
    <property type="match status" value="1"/>
</dbReference>
<feature type="domain" description="RNA polymerase sigma-70 region 2" evidence="5">
    <location>
        <begin position="27"/>
        <end position="93"/>
    </location>
</feature>
<dbReference type="PANTHER" id="PTHR43133">
    <property type="entry name" value="RNA POLYMERASE ECF-TYPE SIGMA FACTO"/>
    <property type="match status" value="1"/>
</dbReference>
<dbReference type="GO" id="GO:0003677">
    <property type="term" value="F:DNA binding"/>
    <property type="evidence" value="ECO:0007669"/>
    <property type="project" value="InterPro"/>
</dbReference>
<evidence type="ECO:0000259" key="5">
    <source>
        <dbReference type="Pfam" id="PF04542"/>
    </source>
</evidence>
<comment type="similarity">
    <text evidence="1">Belongs to the sigma-70 factor family. ECF subfamily.</text>
</comment>
<protein>
    <recommendedName>
        <fullName evidence="9">DNA-directed RNA polymerase sigma-70 factor</fullName>
    </recommendedName>
</protein>
<evidence type="ECO:0000256" key="3">
    <source>
        <dbReference type="ARBA" id="ARBA00023082"/>
    </source>
</evidence>
<feature type="domain" description="RNA polymerase sigma factor 70 region 4 type 2" evidence="6">
    <location>
        <begin position="126"/>
        <end position="178"/>
    </location>
</feature>
<dbReference type="InterPro" id="IPR014284">
    <property type="entry name" value="RNA_pol_sigma-70_dom"/>
</dbReference>
<dbReference type="RefSeq" id="WP_146857668.1">
    <property type="nucleotide sequence ID" value="NZ_BKAU01000001.1"/>
</dbReference>
<evidence type="ECO:0000256" key="2">
    <source>
        <dbReference type="ARBA" id="ARBA00023015"/>
    </source>
</evidence>
<dbReference type="InterPro" id="IPR013325">
    <property type="entry name" value="RNA_pol_sigma_r2"/>
</dbReference>
<accession>A0A512REP7</accession>
<dbReference type="PANTHER" id="PTHR43133:SF46">
    <property type="entry name" value="RNA POLYMERASE SIGMA-70 FACTOR ECF SUBFAMILY"/>
    <property type="match status" value="1"/>
</dbReference>
<dbReference type="SUPFAM" id="SSF88946">
    <property type="entry name" value="Sigma2 domain of RNA polymerase sigma factors"/>
    <property type="match status" value="1"/>
</dbReference>
<dbReference type="CDD" id="cd06171">
    <property type="entry name" value="Sigma70_r4"/>
    <property type="match status" value="1"/>
</dbReference>
<name>A0A512REP7_9BACT</name>
<evidence type="ECO:0000313" key="7">
    <source>
        <dbReference type="EMBL" id="GEP94180.1"/>
    </source>
</evidence>
<keyword evidence="8" id="KW-1185">Reference proteome</keyword>
<evidence type="ECO:0000259" key="6">
    <source>
        <dbReference type="Pfam" id="PF08281"/>
    </source>
</evidence>
<reference evidence="7 8" key="1">
    <citation type="submission" date="2019-07" db="EMBL/GenBank/DDBJ databases">
        <title>Whole genome shotgun sequence of Chitinophaga cymbidii NBRC 109752.</title>
        <authorList>
            <person name="Hosoyama A."/>
            <person name="Uohara A."/>
            <person name="Ohji S."/>
            <person name="Ichikawa N."/>
        </authorList>
    </citation>
    <scope>NUCLEOTIDE SEQUENCE [LARGE SCALE GENOMIC DNA]</scope>
    <source>
        <strain evidence="7 8">NBRC 109752</strain>
    </source>
</reference>
<proteinExistence type="inferred from homology"/>
<comment type="caution">
    <text evidence="7">The sequence shown here is derived from an EMBL/GenBank/DDBJ whole genome shotgun (WGS) entry which is preliminary data.</text>
</comment>
<dbReference type="InterPro" id="IPR013249">
    <property type="entry name" value="RNA_pol_sigma70_r4_t2"/>
</dbReference>
<dbReference type="GO" id="GO:0006352">
    <property type="term" value="P:DNA-templated transcription initiation"/>
    <property type="evidence" value="ECO:0007669"/>
    <property type="project" value="InterPro"/>
</dbReference>
<evidence type="ECO:0000313" key="8">
    <source>
        <dbReference type="Proteomes" id="UP000321436"/>
    </source>
</evidence>
<sequence length="197" mass="23296">MFAGAFQEDAAHWKEFLTGNQSAYGQLYARYAPQLYNYGCKLYPDRPLVEDCIQNLFMYLLTHRTNLSAIENVKAYLVKAFRRDLLRAATDARKQRDLPEEESCFDIIVSPETRLISDQTTLARREKVAAEINRLPPRMKEVLFLRFYENLSFEDIAAIMNIHQKSVYKMVYKAFDKLRHRLIDFPLWLAMGWLLWK</sequence>
<evidence type="ECO:0000256" key="4">
    <source>
        <dbReference type="ARBA" id="ARBA00023163"/>
    </source>
</evidence>
<gene>
    <name evidence="7" type="ORF">CCY01nite_04400</name>
</gene>
<dbReference type="EMBL" id="BKAU01000001">
    <property type="protein sequence ID" value="GEP94180.1"/>
    <property type="molecule type" value="Genomic_DNA"/>
</dbReference>
<dbReference type="OrthoDB" id="9150024at2"/>
<dbReference type="SUPFAM" id="SSF88659">
    <property type="entry name" value="Sigma3 and sigma4 domains of RNA polymerase sigma factors"/>
    <property type="match status" value="1"/>
</dbReference>
<dbReference type="GO" id="GO:0016987">
    <property type="term" value="F:sigma factor activity"/>
    <property type="evidence" value="ECO:0007669"/>
    <property type="project" value="UniProtKB-KW"/>
</dbReference>
<organism evidence="7 8">
    <name type="scientific">Chitinophaga cymbidii</name>
    <dbReference type="NCBI Taxonomy" id="1096750"/>
    <lineage>
        <taxon>Bacteria</taxon>
        <taxon>Pseudomonadati</taxon>
        <taxon>Bacteroidota</taxon>
        <taxon>Chitinophagia</taxon>
        <taxon>Chitinophagales</taxon>
        <taxon>Chitinophagaceae</taxon>
        <taxon>Chitinophaga</taxon>
    </lineage>
</organism>
<dbReference type="InterPro" id="IPR039425">
    <property type="entry name" value="RNA_pol_sigma-70-like"/>
</dbReference>
<keyword evidence="4" id="KW-0804">Transcription</keyword>